<feature type="compositionally biased region" description="Acidic residues" evidence="7">
    <location>
        <begin position="285"/>
        <end position="294"/>
    </location>
</feature>
<comment type="caution">
    <text evidence="9">The sequence shown here is derived from an EMBL/GenBank/DDBJ whole genome shotgun (WGS) entry which is preliminary data.</text>
</comment>
<feature type="domain" description="C2H2-type" evidence="8">
    <location>
        <begin position="34"/>
        <end position="61"/>
    </location>
</feature>
<evidence type="ECO:0000256" key="5">
    <source>
        <dbReference type="ARBA" id="ARBA00023242"/>
    </source>
</evidence>
<feature type="domain" description="C2H2-type" evidence="8">
    <location>
        <begin position="5"/>
        <end position="33"/>
    </location>
</feature>
<dbReference type="AlphaFoldDB" id="A0AAV2BIY9"/>
<dbReference type="GO" id="GO:0008270">
    <property type="term" value="F:zinc ion binding"/>
    <property type="evidence" value="ECO:0007669"/>
    <property type="project" value="UniProtKB-KW"/>
</dbReference>
<dbReference type="GO" id="GO:0000978">
    <property type="term" value="F:RNA polymerase II cis-regulatory region sequence-specific DNA binding"/>
    <property type="evidence" value="ECO:0007669"/>
    <property type="project" value="TreeGrafter"/>
</dbReference>
<evidence type="ECO:0000256" key="1">
    <source>
        <dbReference type="ARBA" id="ARBA00022723"/>
    </source>
</evidence>
<dbReference type="GO" id="GO:0001228">
    <property type="term" value="F:DNA-binding transcription activator activity, RNA polymerase II-specific"/>
    <property type="evidence" value="ECO:0007669"/>
    <property type="project" value="TreeGrafter"/>
</dbReference>
<feature type="non-terminal residue" evidence="9">
    <location>
        <position position="1"/>
    </location>
</feature>
<evidence type="ECO:0000256" key="4">
    <source>
        <dbReference type="ARBA" id="ARBA00022833"/>
    </source>
</evidence>
<dbReference type="FunFam" id="3.30.160.60:FF:000159">
    <property type="entry name" value="Mds1 and evi1 complex locus protein"/>
    <property type="match status" value="1"/>
</dbReference>
<dbReference type="EMBL" id="CAXIEN010000370">
    <property type="protein sequence ID" value="CAL1295414.1"/>
    <property type="molecule type" value="Genomic_DNA"/>
</dbReference>
<dbReference type="PANTHER" id="PTHR24393:SF136">
    <property type="entry name" value="LD28458P-RELATED"/>
    <property type="match status" value="1"/>
</dbReference>
<gene>
    <name evidence="9" type="ORF">LARSCL_LOCUS19262</name>
</gene>
<dbReference type="InterPro" id="IPR036236">
    <property type="entry name" value="Znf_C2H2_sf"/>
</dbReference>
<feature type="region of interest" description="Disordered" evidence="7">
    <location>
        <begin position="256"/>
        <end position="294"/>
    </location>
</feature>
<feature type="compositionally biased region" description="Polar residues" evidence="7">
    <location>
        <begin position="257"/>
        <end position="266"/>
    </location>
</feature>
<evidence type="ECO:0000256" key="3">
    <source>
        <dbReference type="ARBA" id="ARBA00022771"/>
    </source>
</evidence>
<dbReference type="Pfam" id="PF00096">
    <property type="entry name" value="zf-C2H2"/>
    <property type="match status" value="6"/>
</dbReference>
<dbReference type="PANTHER" id="PTHR24393">
    <property type="entry name" value="ZINC FINGER PROTEIN"/>
    <property type="match status" value="1"/>
</dbReference>
<dbReference type="GO" id="GO:0005634">
    <property type="term" value="C:nucleus"/>
    <property type="evidence" value="ECO:0007669"/>
    <property type="project" value="TreeGrafter"/>
</dbReference>
<feature type="domain" description="C2H2-type" evidence="8">
    <location>
        <begin position="146"/>
        <end position="174"/>
    </location>
</feature>
<reference evidence="9 10" key="1">
    <citation type="submission" date="2024-04" db="EMBL/GenBank/DDBJ databases">
        <authorList>
            <person name="Rising A."/>
            <person name="Reimegard J."/>
            <person name="Sonavane S."/>
            <person name="Akerstrom W."/>
            <person name="Nylinder S."/>
            <person name="Hedman E."/>
            <person name="Kallberg Y."/>
        </authorList>
    </citation>
    <scope>NUCLEOTIDE SEQUENCE [LARGE SCALE GENOMIC DNA]</scope>
</reference>
<evidence type="ECO:0000256" key="6">
    <source>
        <dbReference type="PROSITE-ProRule" id="PRU00042"/>
    </source>
</evidence>
<dbReference type="FunFam" id="3.30.160.60:FF:000126">
    <property type="entry name" value="Mds1 and evi1 complex locus protein"/>
    <property type="match status" value="1"/>
</dbReference>
<sequence>TRRAHFCVSCHRAFTDPSNLQRHVRSQHLGSRNHACDQCGKAFATSSGLKQHTHIHSSIKPFQCDVCYKAYTQFSNLCRHKRMHSLCRLQDECSHCKKSILTSETDHYMKAKKNKEKYSCKFCGKIFPRSANLTRHLRTHTGEQPYKCKYCDRSFSISSNLQRHVRNIHNKEKPFKCPLCERCFGQQTNLDRHLKKHEAEDMSCSDNNLPLNKYKFQENFTSEFSRIHELDLRRSWSYEANEKKSSAIKAALRKNAELTSIGQTGTPVIRSPAKSPDNSNNTESATDDESSDKS</sequence>
<keyword evidence="4" id="KW-0862">Zinc</keyword>
<proteinExistence type="predicted"/>
<evidence type="ECO:0000256" key="7">
    <source>
        <dbReference type="SAM" id="MobiDB-lite"/>
    </source>
</evidence>
<keyword evidence="5" id="KW-0539">Nucleus</keyword>
<dbReference type="InterPro" id="IPR013087">
    <property type="entry name" value="Znf_C2H2_type"/>
</dbReference>
<dbReference type="SMART" id="SM00355">
    <property type="entry name" value="ZnF_C2H2"/>
    <property type="match status" value="6"/>
</dbReference>
<feature type="domain" description="C2H2-type" evidence="8">
    <location>
        <begin position="62"/>
        <end position="89"/>
    </location>
</feature>
<dbReference type="FunFam" id="3.30.160.60:FF:000112">
    <property type="entry name" value="Mds1 and evi1 complex locus protein"/>
    <property type="match status" value="1"/>
</dbReference>
<evidence type="ECO:0000313" key="10">
    <source>
        <dbReference type="Proteomes" id="UP001497382"/>
    </source>
</evidence>
<feature type="domain" description="C2H2-type" evidence="8">
    <location>
        <begin position="175"/>
        <end position="202"/>
    </location>
</feature>
<name>A0AAV2BIY9_9ARAC</name>
<dbReference type="PROSITE" id="PS50157">
    <property type="entry name" value="ZINC_FINGER_C2H2_2"/>
    <property type="match status" value="6"/>
</dbReference>
<dbReference type="SUPFAM" id="SSF57667">
    <property type="entry name" value="beta-beta-alpha zinc fingers"/>
    <property type="match status" value="4"/>
</dbReference>
<accession>A0AAV2BIY9</accession>
<feature type="domain" description="C2H2-type" evidence="8">
    <location>
        <begin position="118"/>
        <end position="145"/>
    </location>
</feature>
<organism evidence="9 10">
    <name type="scientific">Larinioides sclopetarius</name>
    <dbReference type="NCBI Taxonomy" id="280406"/>
    <lineage>
        <taxon>Eukaryota</taxon>
        <taxon>Metazoa</taxon>
        <taxon>Ecdysozoa</taxon>
        <taxon>Arthropoda</taxon>
        <taxon>Chelicerata</taxon>
        <taxon>Arachnida</taxon>
        <taxon>Araneae</taxon>
        <taxon>Araneomorphae</taxon>
        <taxon>Entelegynae</taxon>
        <taxon>Araneoidea</taxon>
        <taxon>Araneidae</taxon>
        <taxon>Larinioides</taxon>
    </lineage>
</organism>
<evidence type="ECO:0000313" key="9">
    <source>
        <dbReference type="EMBL" id="CAL1295414.1"/>
    </source>
</evidence>
<keyword evidence="2" id="KW-0677">Repeat</keyword>
<keyword evidence="1" id="KW-0479">Metal-binding</keyword>
<keyword evidence="10" id="KW-1185">Reference proteome</keyword>
<evidence type="ECO:0000259" key="8">
    <source>
        <dbReference type="PROSITE" id="PS50157"/>
    </source>
</evidence>
<dbReference type="FunFam" id="3.30.160.60:FF:000929">
    <property type="entry name" value="Uncharacterized protein, isoform B"/>
    <property type="match status" value="1"/>
</dbReference>
<dbReference type="Gene3D" id="3.30.160.60">
    <property type="entry name" value="Classic Zinc Finger"/>
    <property type="match status" value="6"/>
</dbReference>
<keyword evidence="3 6" id="KW-0863">Zinc-finger</keyword>
<dbReference type="FunFam" id="3.30.160.60:FF:000624">
    <property type="entry name" value="zinc finger protein 697"/>
    <property type="match status" value="1"/>
</dbReference>
<protein>
    <recommendedName>
        <fullName evidence="8">C2H2-type domain-containing protein</fullName>
    </recommendedName>
</protein>
<evidence type="ECO:0000256" key="2">
    <source>
        <dbReference type="ARBA" id="ARBA00022737"/>
    </source>
</evidence>
<dbReference type="Proteomes" id="UP001497382">
    <property type="component" value="Unassembled WGS sequence"/>
</dbReference>
<dbReference type="PROSITE" id="PS00028">
    <property type="entry name" value="ZINC_FINGER_C2H2_1"/>
    <property type="match status" value="6"/>
</dbReference>